<dbReference type="InterPro" id="IPR006311">
    <property type="entry name" value="TAT_signal"/>
</dbReference>
<dbReference type="EMBL" id="CP076135">
    <property type="protein sequence ID" value="QWG16825.1"/>
    <property type="molecule type" value="Genomic_DNA"/>
</dbReference>
<evidence type="ECO:0000313" key="2">
    <source>
        <dbReference type="EMBL" id="QWG16825.1"/>
    </source>
</evidence>
<proteinExistence type="predicted"/>
<keyword evidence="1" id="KW-0732">Signal</keyword>
<dbReference type="Proteomes" id="UP000680805">
    <property type="component" value="Chromosome"/>
</dbReference>
<organism evidence="2 3">
    <name type="scientific">Bradyrhizobium sediminis</name>
    <dbReference type="NCBI Taxonomy" id="2840469"/>
    <lineage>
        <taxon>Bacteria</taxon>
        <taxon>Pseudomonadati</taxon>
        <taxon>Pseudomonadota</taxon>
        <taxon>Alphaproteobacteria</taxon>
        <taxon>Hyphomicrobiales</taxon>
        <taxon>Nitrobacteraceae</taxon>
        <taxon>Bradyrhizobium</taxon>
    </lineage>
</organism>
<feature type="signal peptide" evidence="1">
    <location>
        <begin position="1"/>
        <end position="30"/>
    </location>
</feature>
<evidence type="ECO:0000313" key="3">
    <source>
        <dbReference type="Proteomes" id="UP000680805"/>
    </source>
</evidence>
<reference evidence="2" key="1">
    <citation type="submission" date="2021-06" db="EMBL/GenBank/DDBJ databases">
        <title>Bradyrhizobium sp. S2-11-2 Genome sequencing.</title>
        <authorList>
            <person name="Jin L."/>
        </authorList>
    </citation>
    <scope>NUCLEOTIDE SEQUENCE</scope>
    <source>
        <strain evidence="2">S2-11-2</strain>
    </source>
</reference>
<dbReference type="PROSITE" id="PS51318">
    <property type="entry name" value="TAT"/>
    <property type="match status" value="1"/>
</dbReference>
<feature type="chain" id="PRO_5037639866" evidence="1">
    <location>
        <begin position="31"/>
        <end position="105"/>
    </location>
</feature>
<protein>
    <submittedName>
        <fullName evidence="2">Uncharacterized protein</fullName>
    </submittedName>
</protein>
<name>A0A975NL34_9BRAD</name>
<dbReference type="KEGG" id="bsei:KMZ68_17765"/>
<gene>
    <name evidence="2" type="ORF">KMZ68_17765</name>
</gene>
<dbReference type="AlphaFoldDB" id="A0A975NL34"/>
<evidence type="ECO:0000256" key="1">
    <source>
        <dbReference type="SAM" id="SignalP"/>
    </source>
</evidence>
<sequence length="105" mass="11145">MSVNRRPFTNGLIAILAAASGLLLIAPATASKPVPRTITGCVFSGTFVSSDGYDIHPRHADGREVDLGSFEGHQVTISGDLLPGDAFIVKKPLRDAGRCTIMRPR</sequence>
<accession>A0A975NL34</accession>
<dbReference type="RefSeq" id="WP_215612495.1">
    <property type="nucleotide sequence ID" value="NZ_CP076135.1"/>
</dbReference>